<gene>
    <name evidence="6" type="ORF">D0Y50_00465</name>
</gene>
<sequence length="217" mass="23663">MKQHSLIGLVLIVAFIGGIWAAVTIAPPDVNPQGPATTYFQTYPAPRGLPSFRLTEAGGEPVTNATLRDQWTVIFLGYTYCPDVCPTTMAGLNRIYPQLQQIPTEYPIKIMFLSVDPKRDTPARLRSYKQYFNDDFIAATGDHGQLFGLVRSFGLVYAMSESTDQPDYLVDHSASIVVVSPKAEVVGRFKPDAIPGALTVVDPAHIIADMPAIVAAH</sequence>
<evidence type="ECO:0000313" key="7">
    <source>
        <dbReference type="Proteomes" id="UP000262073"/>
    </source>
</evidence>
<dbReference type="RefSeq" id="WP_117314963.1">
    <property type="nucleotide sequence ID" value="NZ_CP031769.1"/>
</dbReference>
<proteinExistence type="inferred from homology"/>
<evidence type="ECO:0000313" key="6">
    <source>
        <dbReference type="EMBL" id="AXR04975.1"/>
    </source>
</evidence>
<feature type="binding site" evidence="3">
    <location>
        <position position="172"/>
    </location>
    <ligand>
        <name>Cu cation</name>
        <dbReference type="ChEBI" id="CHEBI:23378"/>
    </ligand>
</feature>
<dbReference type="SUPFAM" id="SSF52833">
    <property type="entry name" value="Thioredoxin-like"/>
    <property type="match status" value="1"/>
</dbReference>
<evidence type="ECO:0000256" key="3">
    <source>
        <dbReference type="PIRSR" id="PIRSR603782-1"/>
    </source>
</evidence>
<dbReference type="InterPro" id="IPR003782">
    <property type="entry name" value="SCO1/SenC"/>
</dbReference>
<feature type="binding site" evidence="3">
    <location>
        <position position="81"/>
    </location>
    <ligand>
        <name>Cu cation</name>
        <dbReference type="ChEBI" id="CHEBI:23378"/>
    </ligand>
</feature>
<feature type="domain" description="Thioredoxin" evidence="5">
    <location>
        <begin position="43"/>
        <end position="215"/>
    </location>
</feature>
<feature type="binding site" evidence="3">
    <location>
        <position position="85"/>
    </location>
    <ligand>
        <name>Cu cation</name>
        <dbReference type="ChEBI" id="CHEBI:23378"/>
    </ligand>
</feature>
<comment type="similarity">
    <text evidence="1">Belongs to the SCO1/2 family.</text>
</comment>
<dbReference type="KEGG" id="salm:D0Y50_00465"/>
<dbReference type="Pfam" id="PF02630">
    <property type="entry name" value="SCO1-SenC"/>
    <property type="match status" value="1"/>
</dbReference>
<dbReference type="GO" id="GO:0046872">
    <property type="term" value="F:metal ion binding"/>
    <property type="evidence" value="ECO:0007669"/>
    <property type="project" value="UniProtKB-KW"/>
</dbReference>
<evidence type="ECO:0000256" key="2">
    <source>
        <dbReference type="ARBA" id="ARBA00023008"/>
    </source>
</evidence>
<dbReference type="PANTHER" id="PTHR12151">
    <property type="entry name" value="ELECTRON TRANSPORT PROTIN SCO1/SENC FAMILY MEMBER"/>
    <property type="match status" value="1"/>
</dbReference>
<dbReference type="CDD" id="cd02968">
    <property type="entry name" value="SCO"/>
    <property type="match status" value="1"/>
</dbReference>
<name>A0A346NHG8_9ALTE</name>
<dbReference type="AlphaFoldDB" id="A0A346NHG8"/>
<dbReference type="PANTHER" id="PTHR12151:SF25">
    <property type="entry name" value="LINALOOL DEHYDRATASE_ISOMERASE DOMAIN-CONTAINING PROTEIN"/>
    <property type="match status" value="1"/>
</dbReference>
<keyword evidence="4" id="KW-1015">Disulfide bond</keyword>
<dbReference type="Gene3D" id="3.40.30.10">
    <property type="entry name" value="Glutaredoxin"/>
    <property type="match status" value="1"/>
</dbReference>
<accession>A0A346NHG8</accession>
<reference evidence="6 7" key="1">
    <citation type="submission" date="2018-08" db="EMBL/GenBank/DDBJ databases">
        <title>Salinimonas sediminis sp. nov., a piezophilic bacterium isolated from a deep-sea sediment sample from the New Britain Trench.</title>
        <authorList>
            <person name="Cao J."/>
        </authorList>
    </citation>
    <scope>NUCLEOTIDE SEQUENCE [LARGE SCALE GENOMIC DNA]</scope>
    <source>
        <strain evidence="6 7">N102</strain>
    </source>
</reference>
<evidence type="ECO:0000256" key="1">
    <source>
        <dbReference type="ARBA" id="ARBA00010996"/>
    </source>
</evidence>
<dbReference type="InterPro" id="IPR013766">
    <property type="entry name" value="Thioredoxin_domain"/>
</dbReference>
<keyword evidence="3" id="KW-0479">Metal-binding</keyword>
<dbReference type="EMBL" id="CP031769">
    <property type="protein sequence ID" value="AXR04975.1"/>
    <property type="molecule type" value="Genomic_DNA"/>
</dbReference>
<evidence type="ECO:0000256" key="4">
    <source>
        <dbReference type="PIRSR" id="PIRSR603782-2"/>
    </source>
</evidence>
<feature type="disulfide bond" description="Redox-active" evidence="4">
    <location>
        <begin position="81"/>
        <end position="85"/>
    </location>
</feature>
<dbReference type="OrthoDB" id="9790194at2"/>
<keyword evidence="7" id="KW-1185">Reference proteome</keyword>
<dbReference type="PROSITE" id="PS51352">
    <property type="entry name" value="THIOREDOXIN_2"/>
    <property type="match status" value="1"/>
</dbReference>
<keyword evidence="2 3" id="KW-0186">Copper</keyword>
<protein>
    <submittedName>
        <fullName evidence="6">SCO family protein</fullName>
    </submittedName>
</protein>
<dbReference type="Proteomes" id="UP000262073">
    <property type="component" value="Chromosome"/>
</dbReference>
<dbReference type="InterPro" id="IPR036249">
    <property type="entry name" value="Thioredoxin-like_sf"/>
</dbReference>
<evidence type="ECO:0000259" key="5">
    <source>
        <dbReference type="PROSITE" id="PS51352"/>
    </source>
</evidence>
<organism evidence="6 7">
    <name type="scientific">Salinimonas sediminis</name>
    <dbReference type="NCBI Taxonomy" id="2303538"/>
    <lineage>
        <taxon>Bacteria</taxon>
        <taxon>Pseudomonadati</taxon>
        <taxon>Pseudomonadota</taxon>
        <taxon>Gammaproteobacteria</taxon>
        <taxon>Alteromonadales</taxon>
        <taxon>Alteromonadaceae</taxon>
        <taxon>Alteromonas/Salinimonas group</taxon>
        <taxon>Salinimonas</taxon>
    </lineage>
</organism>